<dbReference type="SMART" id="SM00231">
    <property type="entry name" value="FA58C"/>
    <property type="match status" value="1"/>
</dbReference>
<reference evidence="3 4" key="1">
    <citation type="journal article" date="2007" name="Science">
        <title>Sea anemone genome reveals ancestral eumetazoan gene repertoire and genomic organization.</title>
        <authorList>
            <person name="Putnam N.H."/>
            <person name="Srivastava M."/>
            <person name="Hellsten U."/>
            <person name="Dirks B."/>
            <person name="Chapman J."/>
            <person name="Salamov A."/>
            <person name="Terry A."/>
            <person name="Shapiro H."/>
            <person name="Lindquist E."/>
            <person name="Kapitonov V.V."/>
            <person name="Jurka J."/>
            <person name="Genikhovich G."/>
            <person name="Grigoriev I.V."/>
            <person name="Lucas S.M."/>
            <person name="Steele R.E."/>
            <person name="Finnerty J.R."/>
            <person name="Technau U."/>
            <person name="Martindale M.Q."/>
            <person name="Rokhsar D.S."/>
        </authorList>
    </citation>
    <scope>NUCLEOTIDE SEQUENCE [LARGE SCALE GENOMIC DNA]</scope>
    <source>
        <strain evidence="4">CH2 X CH6</strain>
    </source>
</reference>
<dbReference type="PROSITE" id="PS50022">
    <property type="entry name" value="FA58C_3"/>
    <property type="match status" value="1"/>
</dbReference>
<feature type="non-terminal residue" evidence="3">
    <location>
        <position position="145"/>
    </location>
</feature>
<dbReference type="InterPro" id="IPR008979">
    <property type="entry name" value="Galactose-bd-like_sf"/>
</dbReference>
<proteinExistence type="predicted"/>
<dbReference type="SUPFAM" id="SSF49785">
    <property type="entry name" value="Galactose-binding domain-like"/>
    <property type="match status" value="1"/>
</dbReference>
<dbReference type="CDD" id="cd00057">
    <property type="entry name" value="FA58C"/>
    <property type="match status" value="1"/>
</dbReference>
<dbReference type="Gene3D" id="2.60.120.260">
    <property type="entry name" value="Galactose-binding domain-like"/>
    <property type="match status" value="1"/>
</dbReference>
<dbReference type="HOGENOM" id="CLU_030066_5_0_1"/>
<evidence type="ECO:0000313" key="3">
    <source>
        <dbReference type="EMBL" id="EDO35160.1"/>
    </source>
</evidence>
<accession>A7SMC0</accession>
<protein>
    <recommendedName>
        <fullName evidence="2">F5/8 type C domain-containing protein</fullName>
    </recommendedName>
</protein>
<dbReference type="PANTHER" id="PTHR24543:SF325">
    <property type="entry name" value="F5_8 TYPE C DOMAIN-CONTAINING PROTEIN"/>
    <property type="match status" value="1"/>
</dbReference>
<dbReference type="AlphaFoldDB" id="A7SMC0"/>
<evidence type="ECO:0000256" key="1">
    <source>
        <dbReference type="ARBA" id="ARBA00023157"/>
    </source>
</evidence>
<dbReference type="eggNOG" id="ENOG502SJBS">
    <property type="taxonomic scope" value="Eukaryota"/>
</dbReference>
<organism evidence="3 4">
    <name type="scientific">Nematostella vectensis</name>
    <name type="common">Starlet sea anemone</name>
    <dbReference type="NCBI Taxonomy" id="45351"/>
    <lineage>
        <taxon>Eukaryota</taxon>
        <taxon>Metazoa</taxon>
        <taxon>Cnidaria</taxon>
        <taxon>Anthozoa</taxon>
        <taxon>Hexacorallia</taxon>
        <taxon>Actiniaria</taxon>
        <taxon>Edwardsiidae</taxon>
        <taxon>Nematostella</taxon>
    </lineage>
</organism>
<evidence type="ECO:0000259" key="2">
    <source>
        <dbReference type="PROSITE" id="PS50022"/>
    </source>
</evidence>
<dbReference type="KEGG" id="nve:5506548"/>
<feature type="domain" description="F5/8 type C" evidence="2">
    <location>
        <begin position="1"/>
        <end position="145"/>
    </location>
</feature>
<dbReference type="PANTHER" id="PTHR24543">
    <property type="entry name" value="MULTICOPPER OXIDASE-RELATED"/>
    <property type="match status" value="1"/>
</dbReference>
<evidence type="ECO:0000313" key="4">
    <source>
        <dbReference type="Proteomes" id="UP000001593"/>
    </source>
</evidence>
<keyword evidence="4" id="KW-1185">Reference proteome</keyword>
<dbReference type="OrthoDB" id="5970758at2759"/>
<dbReference type="PhylomeDB" id="A7SMC0"/>
<sequence length="145" mass="16468">PSGIESGAIQDEAFTATSCKDKNSLPHLARLNNRDGAWCALECDRNQYLQVDLGEVTKVCGVATQGRPSFREEGGWFVKTFTLSYSKDKETWKSYKEYGIAKAFQGNTDPEGVVKNMFKVAVNARYIRIRPQTWHNHIALRMEIY</sequence>
<keyword evidence="1" id="KW-1015">Disulfide bond</keyword>
<name>A7SMC0_NEMVE</name>
<dbReference type="Pfam" id="PF00754">
    <property type="entry name" value="F5_F8_type_C"/>
    <property type="match status" value="1"/>
</dbReference>
<dbReference type="InParanoid" id="A7SMC0"/>
<feature type="non-terminal residue" evidence="3">
    <location>
        <position position="1"/>
    </location>
</feature>
<dbReference type="Proteomes" id="UP000001593">
    <property type="component" value="Unassembled WGS sequence"/>
</dbReference>
<dbReference type="EMBL" id="DS469707">
    <property type="protein sequence ID" value="EDO35160.1"/>
    <property type="molecule type" value="Genomic_DNA"/>
</dbReference>
<dbReference type="InterPro" id="IPR000421">
    <property type="entry name" value="FA58C"/>
</dbReference>
<dbReference type="FunFam" id="2.60.120.260:FF:000002">
    <property type="entry name" value="Coagulation factor VIII"/>
    <property type="match status" value="1"/>
</dbReference>
<gene>
    <name evidence="3" type="ORF">NEMVEDRAFT_v1g43832</name>
</gene>
<dbReference type="PROSITE" id="PS01285">
    <property type="entry name" value="FA58C_1"/>
    <property type="match status" value="1"/>
</dbReference>